<evidence type="ECO:0000313" key="18">
    <source>
        <dbReference type="EMBL" id="MTD58270.1"/>
    </source>
</evidence>
<evidence type="ECO:0000256" key="11">
    <source>
        <dbReference type="ARBA" id="ARBA00023136"/>
    </source>
</evidence>
<comment type="catalytic activity">
    <reaction evidence="14">
        <text>4 Fe(II)-[cytochrome c] + O2 + 8 H(+)(in) = 4 Fe(III)-[cytochrome c] + 2 H2O + 4 H(+)(out)</text>
        <dbReference type="Rhea" id="RHEA:11436"/>
        <dbReference type="Rhea" id="RHEA-COMP:10350"/>
        <dbReference type="Rhea" id="RHEA-COMP:14399"/>
        <dbReference type="ChEBI" id="CHEBI:15377"/>
        <dbReference type="ChEBI" id="CHEBI:15378"/>
        <dbReference type="ChEBI" id="CHEBI:15379"/>
        <dbReference type="ChEBI" id="CHEBI:29033"/>
        <dbReference type="ChEBI" id="CHEBI:29034"/>
        <dbReference type="EC" id="7.1.1.9"/>
    </reaction>
</comment>
<evidence type="ECO:0000256" key="7">
    <source>
        <dbReference type="ARBA" id="ARBA00022967"/>
    </source>
</evidence>
<dbReference type="PROSITE" id="PS50857">
    <property type="entry name" value="COX2_CUA"/>
    <property type="match status" value="1"/>
</dbReference>
<evidence type="ECO:0000259" key="17">
    <source>
        <dbReference type="PROSITE" id="PS50857"/>
    </source>
</evidence>
<evidence type="ECO:0000256" key="3">
    <source>
        <dbReference type="ARBA" id="ARBA00012949"/>
    </source>
</evidence>
<dbReference type="GO" id="GO:0005507">
    <property type="term" value="F:copper ion binding"/>
    <property type="evidence" value="ECO:0007669"/>
    <property type="project" value="InterPro"/>
</dbReference>
<dbReference type="GO" id="GO:0016020">
    <property type="term" value="C:membrane"/>
    <property type="evidence" value="ECO:0007669"/>
    <property type="project" value="UniProtKB-SubCell"/>
</dbReference>
<protein>
    <recommendedName>
        <fullName evidence="3">cytochrome-c oxidase</fullName>
        <ecNumber evidence="3">7.1.1.9</ecNumber>
    </recommendedName>
    <alternativeName>
        <fullName evidence="13">Cytochrome aa3 subunit 2</fullName>
    </alternativeName>
</protein>
<comment type="caution">
    <text evidence="18">The sequence shown here is derived from an EMBL/GenBank/DDBJ whole genome shotgun (WGS) entry which is preliminary data.</text>
</comment>
<comment type="function">
    <text evidence="12">Subunits I and II form the functional core of the enzyme complex. Electrons originating in cytochrome c are transferred via heme a and Cu(A) to the binuclear center formed by heme a3 and Cu(B).</text>
</comment>
<comment type="similarity">
    <text evidence="2">Belongs to the cytochrome c oxidase subunit 2 family.</text>
</comment>
<evidence type="ECO:0000256" key="10">
    <source>
        <dbReference type="ARBA" id="ARBA00023008"/>
    </source>
</evidence>
<evidence type="ECO:0000256" key="16">
    <source>
        <dbReference type="SAM" id="Phobius"/>
    </source>
</evidence>
<feature type="transmembrane region" description="Helical" evidence="16">
    <location>
        <begin position="127"/>
        <end position="149"/>
    </location>
</feature>
<evidence type="ECO:0000256" key="8">
    <source>
        <dbReference type="ARBA" id="ARBA00022982"/>
    </source>
</evidence>
<organism evidence="18 19">
    <name type="scientific">Amycolatopsis pithecellobii</name>
    <dbReference type="NCBI Taxonomy" id="664692"/>
    <lineage>
        <taxon>Bacteria</taxon>
        <taxon>Bacillati</taxon>
        <taxon>Actinomycetota</taxon>
        <taxon>Actinomycetes</taxon>
        <taxon>Pseudonocardiales</taxon>
        <taxon>Pseudonocardiaceae</taxon>
        <taxon>Amycolatopsis</taxon>
    </lineage>
</organism>
<keyword evidence="10" id="KW-0186">Copper</keyword>
<dbReference type="InterPro" id="IPR002429">
    <property type="entry name" value="CcO_II-like_C"/>
</dbReference>
<evidence type="ECO:0000256" key="1">
    <source>
        <dbReference type="ARBA" id="ARBA00004141"/>
    </source>
</evidence>
<reference evidence="18 19" key="1">
    <citation type="submission" date="2019-11" db="EMBL/GenBank/DDBJ databases">
        <title>Draft genome of Amycolatopsis RM579.</title>
        <authorList>
            <person name="Duangmal K."/>
            <person name="Mingma R."/>
        </authorList>
    </citation>
    <scope>NUCLEOTIDE SEQUENCE [LARGE SCALE GENOMIC DNA]</scope>
    <source>
        <strain evidence="18 19">RM579</strain>
    </source>
</reference>
<dbReference type="InterPro" id="IPR045187">
    <property type="entry name" value="CcO_II"/>
</dbReference>
<evidence type="ECO:0000313" key="19">
    <source>
        <dbReference type="Proteomes" id="UP000440096"/>
    </source>
</evidence>
<feature type="region of interest" description="Disordered" evidence="15">
    <location>
        <begin position="1"/>
        <end position="26"/>
    </location>
</feature>
<name>A0A6N7Z8W6_9PSEU</name>
<evidence type="ECO:0000256" key="5">
    <source>
        <dbReference type="ARBA" id="ARBA00022692"/>
    </source>
</evidence>
<dbReference type="GO" id="GO:0042773">
    <property type="term" value="P:ATP synthesis coupled electron transport"/>
    <property type="evidence" value="ECO:0007669"/>
    <property type="project" value="TreeGrafter"/>
</dbReference>
<evidence type="ECO:0000256" key="12">
    <source>
        <dbReference type="ARBA" id="ARBA00024688"/>
    </source>
</evidence>
<dbReference type="EMBL" id="WMBA01000064">
    <property type="protein sequence ID" value="MTD58270.1"/>
    <property type="molecule type" value="Genomic_DNA"/>
</dbReference>
<comment type="subcellular location">
    <subcellularLocation>
        <location evidence="1">Membrane</location>
        <topology evidence="1">Multi-pass membrane protein</topology>
    </subcellularLocation>
</comment>
<dbReference type="PANTHER" id="PTHR22888">
    <property type="entry name" value="CYTOCHROME C OXIDASE, SUBUNIT II"/>
    <property type="match status" value="1"/>
</dbReference>
<evidence type="ECO:0000256" key="9">
    <source>
        <dbReference type="ARBA" id="ARBA00022989"/>
    </source>
</evidence>
<evidence type="ECO:0000256" key="2">
    <source>
        <dbReference type="ARBA" id="ARBA00007866"/>
    </source>
</evidence>
<dbReference type="InterPro" id="IPR008972">
    <property type="entry name" value="Cupredoxin"/>
</dbReference>
<dbReference type="PANTHER" id="PTHR22888:SF9">
    <property type="entry name" value="CYTOCHROME C OXIDASE SUBUNIT 2"/>
    <property type="match status" value="1"/>
</dbReference>
<keyword evidence="7" id="KW-1278">Translocase</keyword>
<evidence type="ECO:0000256" key="15">
    <source>
        <dbReference type="SAM" id="MobiDB-lite"/>
    </source>
</evidence>
<evidence type="ECO:0000256" key="4">
    <source>
        <dbReference type="ARBA" id="ARBA00022448"/>
    </source>
</evidence>
<evidence type="ECO:0000256" key="13">
    <source>
        <dbReference type="ARBA" id="ARBA00031399"/>
    </source>
</evidence>
<dbReference type="OrthoDB" id="9781261at2"/>
<keyword evidence="19" id="KW-1185">Reference proteome</keyword>
<dbReference type="AlphaFoldDB" id="A0A6N7Z8W6"/>
<feature type="transmembrane region" description="Helical" evidence="16">
    <location>
        <begin position="83"/>
        <end position="106"/>
    </location>
</feature>
<keyword evidence="11 16" id="KW-0472">Membrane</keyword>
<dbReference type="EC" id="7.1.1.9" evidence="3"/>
<feature type="transmembrane region" description="Helical" evidence="16">
    <location>
        <begin position="44"/>
        <end position="63"/>
    </location>
</feature>
<feature type="domain" description="Cytochrome oxidase subunit II copper A binding" evidence="17">
    <location>
        <begin position="161"/>
        <end position="291"/>
    </location>
</feature>
<dbReference type="GO" id="GO:0004129">
    <property type="term" value="F:cytochrome-c oxidase activity"/>
    <property type="evidence" value="ECO:0007669"/>
    <property type="project" value="UniProtKB-EC"/>
</dbReference>
<keyword evidence="9 16" id="KW-1133">Transmembrane helix</keyword>
<evidence type="ECO:0000256" key="14">
    <source>
        <dbReference type="ARBA" id="ARBA00047816"/>
    </source>
</evidence>
<accession>A0A6N7Z8W6</accession>
<dbReference type="SUPFAM" id="SSF49503">
    <property type="entry name" value="Cupredoxins"/>
    <property type="match status" value="1"/>
</dbReference>
<dbReference type="Gene3D" id="2.60.40.420">
    <property type="entry name" value="Cupredoxins - blue copper proteins"/>
    <property type="match status" value="1"/>
</dbReference>
<dbReference type="InterPro" id="IPR001505">
    <property type="entry name" value="Copper_CuA"/>
</dbReference>
<keyword evidence="8" id="KW-0249">Electron transport</keyword>
<sequence length="335" mass="37424">MPGVPGPSRQPTTTLHRHASRGPLDSGCHAKISRRPGLKRVGKVAALAGLVALLATGCSGDEVLRFGWPVGVTEQADKMRWLWTWSVIAALAVGVIVWGLIFWSSAFHRRKKNQDPTDLPRQFQYNVPLELFCVITPLVMVCVLFFFTATTESQVLAKKPNPDVTINVTAFQWNWEFDYPNEPKDAAGQMIRTVGSSSEIPLLVVPTGKTIQYNLRSTDVIHSFWVPEFHFKRDVFPYPEKNNQDSSFQNTIDTEGSFVGRCAELCGTYHAMMNFEVRALPANLYQQYIQTRTQVNPVTGVPYTAAEALARMNCGQLCTPQAVTTQPFNTDRTAR</sequence>
<dbReference type="Gene3D" id="1.10.287.90">
    <property type="match status" value="1"/>
</dbReference>
<dbReference type="Pfam" id="PF00116">
    <property type="entry name" value="COX2"/>
    <property type="match status" value="1"/>
</dbReference>
<dbReference type="SUPFAM" id="SSF81464">
    <property type="entry name" value="Cytochrome c oxidase subunit II-like, transmembrane region"/>
    <property type="match status" value="1"/>
</dbReference>
<dbReference type="Proteomes" id="UP000440096">
    <property type="component" value="Unassembled WGS sequence"/>
</dbReference>
<gene>
    <name evidence="18" type="ORF">GKO32_30460</name>
</gene>
<dbReference type="PROSITE" id="PS00078">
    <property type="entry name" value="COX2"/>
    <property type="match status" value="1"/>
</dbReference>
<keyword evidence="5 16" id="KW-0812">Transmembrane</keyword>
<evidence type="ECO:0000256" key="6">
    <source>
        <dbReference type="ARBA" id="ARBA00022723"/>
    </source>
</evidence>
<keyword evidence="4" id="KW-0813">Transport</keyword>
<keyword evidence="6" id="KW-0479">Metal-binding</keyword>
<proteinExistence type="inferred from homology"/>
<dbReference type="InterPro" id="IPR036257">
    <property type="entry name" value="Cyt_c_oxidase_su2_TM_sf"/>
</dbReference>